<organism evidence="9 10">
    <name type="scientific">Marasmius tenuissimus</name>
    <dbReference type="NCBI Taxonomy" id="585030"/>
    <lineage>
        <taxon>Eukaryota</taxon>
        <taxon>Fungi</taxon>
        <taxon>Dikarya</taxon>
        <taxon>Basidiomycota</taxon>
        <taxon>Agaricomycotina</taxon>
        <taxon>Agaricomycetes</taxon>
        <taxon>Agaricomycetidae</taxon>
        <taxon>Agaricales</taxon>
        <taxon>Marasmiineae</taxon>
        <taxon>Marasmiaceae</taxon>
        <taxon>Marasmius</taxon>
    </lineage>
</organism>
<dbReference type="PANTHER" id="PTHR13220:SF11">
    <property type="entry name" value="TIMELESS-INTERACTING PROTEIN"/>
    <property type="match status" value="1"/>
</dbReference>
<evidence type="ECO:0000313" key="10">
    <source>
        <dbReference type="Proteomes" id="UP001437256"/>
    </source>
</evidence>
<comment type="function">
    <text evidence="6">Plays an important role in the control of DNA replication and the maintenance of replication fork stability.</text>
</comment>
<dbReference type="Proteomes" id="UP001437256">
    <property type="component" value="Unassembled WGS sequence"/>
</dbReference>
<feature type="compositionally biased region" description="Basic and acidic residues" evidence="7">
    <location>
        <begin position="197"/>
        <end position="208"/>
    </location>
</feature>
<feature type="compositionally biased region" description="Acidic residues" evidence="7">
    <location>
        <begin position="391"/>
        <end position="400"/>
    </location>
</feature>
<keyword evidence="3 6" id="KW-0227">DNA damage</keyword>
<feature type="compositionally biased region" description="Pro residues" evidence="7">
    <location>
        <begin position="246"/>
        <end position="257"/>
    </location>
</feature>
<accession>A0ABR3ACU8</accession>
<dbReference type="InterPro" id="IPR012923">
    <property type="entry name" value="Csm3"/>
</dbReference>
<gene>
    <name evidence="9" type="primary">CSM3</name>
    <name evidence="9" type="ORF">AAF712_001217</name>
</gene>
<dbReference type="InterPro" id="IPR040038">
    <property type="entry name" value="TIPIN/Csm3/Swi3"/>
</dbReference>
<keyword evidence="10" id="KW-1185">Reference proteome</keyword>
<dbReference type="EMBL" id="JBBXMP010000003">
    <property type="protein sequence ID" value="KAL0071360.1"/>
    <property type="molecule type" value="Genomic_DNA"/>
</dbReference>
<evidence type="ECO:0000256" key="3">
    <source>
        <dbReference type="ARBA" id="ARBA00022763"/>
    </source>
</evidence>
<evidence type="ECO:0000256" key="4">
    <source>
        <dbReference type="ARBA" id="ARBA00023242"/>
    </source>
</evidence>
<name>A0ABR3ACU8_9AGAR</name>
<protein>
    <recommendedName>
        <fullName evidence="6">Chromosome segregation in meiosis protein</fullName>
    </recommendedName>
</protein>
<evidence type="ECO:0000256" key="6">
    <source>
        <dbReference type="RuleBase" id="RU366049"/>
    </source>
</evidence>
<feature type="compositionally biased region" description="Basic and acidic residues" evidence="7">
    <location>
        <begin position="51"/>
        <end position="66"/>
    </location>
</feature>
<feature type="compositionally biased region" description="Basic and acidic residues" evidence="7">
    <location>
        <begin position="104"/>
        <end position="125"/>
    </location>
</feature>
<feature type="compositionally biased region" description="Basic and acidic residues" evidence="7">
    <location>
        <begin position="323"/>
        <end position="334"/>
    </location>
</feature>
<evidence type="ECO:0000259" key="8">
    <source>
        <dbReference type="Pfam" id="PF07962"/>
    </source>
</evidence>
<evidence type="ECO:0000256" key="1">
    <source>
        <dbReference type="ARBA" id="ARBA00004123"/>
    </source>
</evidence>
<evidence type="ECO:0000256" key="2">
    <source>
        <dbReference type="ARBA" id="ARBA00006075"/>
    </source>
</evidence>
<feature type="region of interest" description="Disordered" evidence="7">
    <location>
        <begin position="197"/>
        <end position="400"/>
    </location>
</feature>
<comment type="similarity">
    <text evidence="2 6">Belongs to the CSM3 family.</text>
</comment>
<keyword evidence="5 6" id="KW-0131">Cell cycle</keyword>
<evidence type="ECO:0000313" key="9">
    <source>
        <dbReference type="EMBL" id="KAL0071360.1"/>
    </source>
</evidence>
<comment type="caution">
    <text evidence="9">The sequence shown here is derived from an EMBL/GenBank/DDBJ whole genome shotgun (WGS) entry which is preliminary data.</text>
</comment>
<feature type="region of interest" description="Disordered" evidence="7">
    <location>
        <begin position="1"/>
        <end position="128"/>
    </location>
</feature>
<keyword evidence="4 6" id="KW-0539">Nucleus</keyword>
<sequence length="400" mass="44475">MDPLFLPNEEEEELEVEVIPRAPPPEDVDIDNIFADWDAMSDPTVNTGNDKTMERRAHEKAKERFAKSNANRPKAVRQPILPSSSPPRDLDDGAGTSGAAQKTGSKDKGGDKKEKKKPMRLDEGRLIGPTGFKDLLKETKHFQVKGKGHEATDLNRLLQVYQFWTHRMYPKSQFGDTVERIEKICHSRRMNVFLSTLRDEAHGKKPDAEASDEEEDDQATDRAANGEGEDGAVTDASERAQYASSSPPPANQPPSSPEPSGRSSIDDDDDFAAAFEKMDESNRQKGRVPVPTQTPAPSGNDRMDIDEEEDMWKAFDEPSLDPDPPKTSDFPDHDMDFEDEDLWDMVRENETAGGKNKGGGSSSTQHAAPVQPQPPPAEQGIATTTRRQSTVEEDWEDMYL</sequence>
<dbReference type="PANTHER" id="PTHR13220">
    <property type="entry name" value="TIMELESS INTERACTING-RELATED"/>
    <property type="match status" value="1"/>
</dbReference>
<reference evidence="9 10" key="1">
    <citation type="submission" date="2024-05" db="EMBL/GenBank/DDBJ databases">
        <title>A draft genome resource for the thread blight pathogen Marasmius tenuissimus strain MS-2.</title>
        <authorList>
            <person name="Yulfo-Soto G.E."/>
            <person name="Baruah I.K."/>
            <person name="Amoako-Attah I."/>
            <person name="Bukari Y."/>
            <person name="Meinhardt L.W."/>
            <person name="Bailey B.A."/>
            <person name="Cohen S.P."/>
        </authorList>
    </citation>
    <scope>NUCLEOTIDE SEQUENCE [LARGE SCALE GENOMIC DNA]</scope>
    <source>
        <strain evidence="9 10">MS-2</strain>
    </source>
</reference>
<feature type="compositionally biased region" description="Acidic residues" evidence="7">
    <location>
        <begin position="209"/>
        <end position="218"/>
    </location>
</feature>
<dbReference type="Pfam" id="PF07962">
    <property type="entry name" value="Swi3"/>
    <property type="match status" value="1"/>
</dbReference>
<evidence type="ECO:0000256" key="7">
    <source>
        <dbReference type="SAM" id="MobiDB-lite"/>
    </source>
</evidence>
<proteinExistence type="inferred from homology"/>
<evidence type="ECO:0000256" key="5">
    <source>
        <dbReference type="ARBA" id="ARBA00023306"/>
    </source>
</evidence>
<feature type="domain" description="Chromosome segregation in meiosis protein 3" evidence="8">
    <location>
        <begin position="121"/>
        <end position="201"/>
    </location>
</feature>
<comment type="subcellular location">
    <subcellularLocation>
        <location evidence="1 6">Nucleus</location>
    </subcellularLocation>
</comment>